<evidence type="ECO:0000256" key="3">
    <source>
        <dbReference type="ARBA" id="ARBA00022857"/>
    </source>
</evidence>
<dbReference type="InterPro" id="IPR017437">
    <property type="entry name" value="ATP-NAD_kinase_PpnK-typ_C"/>
</dbReference>
<name>A0A0C1QLU8_9RICK</name>
<dbReference type="NCBIfam" id="NF003406">
    <property type="entry name" value="PRK04761.1"/>
    <property type="match status" value="1"/>
</dbReference>
<evidence type="ECO:0000256" key="4">
    <source>
        <dbReference type="ARBA" id="ARBA00023027"/>
    </source>
</evidence>
<dbReference type="HAMAP" id="MF_00361">
    <property type="entry name" value="NAD_kinase"/>
    <property type="match status" value="1"/>
</dbReference>
<feature type="active site" description="Proton acceptor" evidence="6">
    <location>
        <position position="52"/>
    </location>
</feature>
<dbReference type="PANTHER" id="PTHR20275:SF0">
    <property type="entry name" value="NAD KINASE"/>
    <property type="match status" value="1"/>
</dbReference>
<dbReference type="GO" id="GO:0051287">
    <property type="term" value="F:NAD binding"/>
    <property type="evidence" value="ECO:0007669"/>
    <property type="project" value="UniProtKB-ARBA"/>
</dbReference>
<dbReference type="InterPro" id="IPR016064">
    <property type="entry name" value="NAD/diacylglycerol_kinase_sf"/>
</dbReference>
<dbReference type="GO" id="GO:0046872">
    <property type="term" value="F:metal ion binding"/>
    <property type="evidence" value="ECO:0007669"/>
    <property type="project" value="UniProtKB-UniRule"/>
</dbReference>
<evidence type="ECO:0000256" key="5">
    <source>
        <dbReference type="ARBA" id="ARBA00047925"/>
    </source>
</evidence>
<dbReference type="GO" id="GO:0019674">
    <property type="term" value="P:NAD+ metabolic process"/>
    <property type="evidence" value="ECO:0007669"/>
    <property type="project" value="InterPro"/>
</dbReference>
<comment type="similarity">
    <text evidence="6">Belongs to the NAD kinase family.</text>
</comment>
<keyword evidence="1 6" id="KW-0808">Transferase</keyword>
<organism evidence="7 8">
    <name type="scientific">Candidatus Jidaibacter acanthamoebae</name>
    <dbReference type="NCBI Taxonomy" id="86105"/>
    <lineage>
        <taxon>Bacteria</taxon>
        <taxon>Pseudomonadati</taxon>
        <taxon>Pseudomonadota</taxon>
        <taxon>Alphaproteobacteria</taxon>
        <taxon>Rickettsiales</taxon>
        <taxon>Candidatus Midichloriaceae</taxon>
        <taxon>Candidatus Jidaibacter</taxon>
    </lineage>
</organism>
<feature type="binding site" evidence="6">
    <location>
        <position position="152"/>
    </location>
    <ligand>
        <name>NAD(+)</name>
        <dbReference type="ChEBI" id="CHEBI:57540"/>
    </ligand>
</feature>
<dbReference type="GO" id="GO:0005737">
    <property type="term" value="C:cytoplasm"/>
    <property type="evidence" value="ECO:0007669"/>
    <property type="project" value="UniProtKB-SubCell"/>
</dbReference>
<dbReference type="GO" id="GO:0005524">
    <property type="term" value="F:ATP binding"/>
    <property type="evidence" value="ECO:0007669"/>
    <property type="project" value="UniProtKB-KW"/>
</dbReference>
<dbReference type="SUPFAM" id="SSF111331">
    <property type="entry name" value="NAD kinase/diacylglycerol kinase-like"/>
    <property type="match status" value="1"/>
</dbReference>
<sequence>MMSKYKRIGVMADLNSIVALNAYKEIMKKYDFIDAMSVSPQECDLVITIGGDGMMLKALHRYMDHSTPIYGMNRGSVGFLMNDYVFEDLLDHIDKAVETRLYPLEMRAETLEGEIHAALAVNEVSLLRETNQAAKIRIFVNDEVRLDCLVADGVLIATPAGSSAYNFAAYGPIIPLDANILALTPICPFRPRRWRGALLSHKSRVRLEVLEADKRPVSAVADSTEVRNVRSVEITERKDKVLKILFDKQNMFEERVMKEQFSSE</sequence>
<dbReference type="AlphaFoldDB" id="A0A0C1QLU8"/>
<dbReference type="GO" id="GO:0006741">
    <property type="term" value="P:NADP+ biosynthetic process"/>
    <property type="evidence" value="ECO:0007669"/>
    <property type="project" value="UniProtKB-UniRule"/>
</dbReference>
<comment type="subcellular location">
    <subcellularLocation>
        <location evidence="6">Cytoplasm</location>
    </subcellularLocation>
</comment>
<keyword evidence="2 6" id="KW-0418">Kinase</keyword>
<dbReference type="Pfam" id="PF01513">
    <property type="entry name" value="NAD_kinase"/>
    <property type="match status" value="1"/>
</dbReference>
<comment type="cofactor">
    <cofactor evidence="6">
        <name>a divalent metal cation</name>
        <dbReference type="ChEBI" id="CHEBI:60240"/>
    </cofactor>
</comment>
<feature type="binding site" evidence="6">
    <location>
        <position position="160"/>
    </location>
    <ligand>
        <name>NAD(+)</name>
        <dbReference type="ChEBI" id="CHEBI:57540"/>
    </ligand>
</feature>
<protein>
    <recommendedName>
        <fullName evidence="6">NAD kinase</fullName>
        <ecNumber evidence="6">2.7.1.23</ecNumber>
    </recommendedName>
    <alternativeName>
        <fullName evidence="6">ATP-dependent NAD kinase</fullName>
    </alternativeName>
</protein>
<keyword evidence="3 6" id="KW-0521">NADP</keyword>
<comment type="catalytic activity">
    <reaction evidence="5 6">
        <text>NAD(+) + ATP = ADP + NADP(+) + H(+)</text>
        <dbReference type="Rhea" id="RHEA:18629"/>
        <dbReference type="ChEBI" id="CHEBI:15378"/>
        <dbReference type="ChEBI" id="CHEBI:30616"/>
        <dbReference type="ChEBI" id="CHEBI:57540"/>
        <dbReference type="ChEBI" id="CHEBI:58349"/>
        <dbReference type="ChEBI" id="CHEBI:456216"/>
        <dbReference type="EC" id="2.7.1.23"/>
    </reaction>
</comment>
<accession>A0A0C1QLU8</accession>
<comment type="caution">
    <text evidence="6">Lacks conserved residue(s) required for the propagation of feature annotation.</text>
</comment>
<feature type="binding site" evidence="6">
    <location>
        <begin position="122"/>
        <end position="123"/>
    </location>
    <ligand>
        <name>NAD(+)</name>
        <dbReference type="ChEBI" id="CHEBI:57540"/>
    </ligand>
</feature>
<dbReference type="STRING" id="86105.NF27_EY01390"/>
<keyword evidence="4 6" id="KW-0520">NAD</keyword>
<feature type="binding site" evidence="6">
    <location>
        <begin position="52"/>
        <end position="53"/>
    </location>
    <ligand>
        <name>NAD(+)</name>
        <dbReference type="ChEBI" id="CHEBI:57540"/>
    </ligand>
</feature>
<evidence type="ECO:0000256" key="6">
    <source>
        <dbReference type="HAMAP-Rule" id="MF_00361"/>
    </source>
</evidence>
<dbReference type="EMBL" id="JSWE01000124">
    <property type="protein sequence ID" value="KIE05043.1"/>
    <property type="molecule type" value="Genomic_DNA"/>
</dbReference>
<proteinExistence type="inferred from homology"/>
<dbReference type="Gene3D" id="3.40.50.10330">
    <property type="entry name" value="Probable inorganic polyphosphate/atp-NAD kinase, domain 1"/>
    <property type="match status" value="1"/>
</dbReference>
<keyword evidence="6" id="KW-0067">ATP-binding</keyword>
<dbReference type="InterPro" id="IPR017438">
    <property type="entry name" value="ATP-NAD_kinase_N"/>
</dbReference>
<reference evidence="7 8" key="1">
    <citation type="submission" date="2014-11" db="EMBL/GenBank/DDBJ databases">
        <title>A Rickettsiales Symbiont of Amoebae With Ancient Features.</title>
        <authorList>
            <person name="Schulz F."/>
            <person name="Martijn J."/>
            <person name="Wascher F."/>
            <person name="Kostanjsek R."/>
            <person name="Ettema T.J."/>
            <person name="Horn M."/>
        </authorList>
    </citation>
    <scope>NUCLEOTIDE SEQUENCE [LARGE SCALE GENOMIC DNA]</scope>
    <source>
        <strain evidence="7 8">UWC36</strain>
    </source>
</reference>
<evidence type="ECO:0000256" key="2">
    <source>
        <dbReference type="ARBA" id="ARBA00022777"/>
    </source>
</evidence>
<keyword evidence="6" id="KW-0547">Nucleotide-binding</keyword>
<dbReference type="EC" id="2.7.1.23" evidence="6"/>
<dbReference type="Proteomes" id="UP000031258">
    <property type="component" value="Unassembled WGS sequence"/>
</dbReference>
<evidence type="ECO:0000313" key="8">
    <source>
        <dbReference type="Proteomes" id="UP000031258"/>
    </source>
</evidence>
<keyword evidence="6" id="KW-0963">Cytoplasm</keyword>
<dbReference type="Gene3D" id="2.60.200.30">
    <property type="entry name" value="Probable inorganic polyphosphate/atp-NAD kinase, domain 2"/>
    <property type="match status" value="1"/>
</dbReference>
<gene>
    <name evidence="7" type="primary">ppnK_2</name>
    <name evidence="6" type="synonym">nadK</name>
    <name evidence="7" type="ORF">NF27_EY01390</name>
</gene>
<dbReference type="Pfam" id="PF20143">
    <property type="entry name" value="NAD_kinase_C"/>
    <property type="match status" value="1"/>
</dbReference>
<dbReference type="PANTHER" id="PTHR20275">
    <property type="entry name" value="NAD KINASE"/>
    <property type="match status" value="1"/>
</dbReference>
<comment type="function">
    <text evidence="6">Involved in the regulation of the intracellular balance of NAD and NADP, and is a key enzyme in the biosynthesis of NADP. Catalyzes specifically the phosphorylation on 2'-hydroxyl of the adenosine moiety of NAD to yield NADP.</text>
</comment>
<evidence type="ECO:0000256" key="1">
    <source>
        <dbReference type="ARBA" id="ARBA00022679"/>
    </source>
</evidence>
<evidence type="ECO:0000313" key="7">
    <source>
        <dbReference type="EMBL" id="KIE05043.1"/>
    </source>
</evidence>
<dbReference type="GO" id="GO:0003951">
    <property type="term" value="F:NAD+ kinase activity"/>
    <property type="evidence" value="ECO:0007669"/>
    <property type="project" value="UniProtKB-UniRule"/>
</dbReference>
<dbReference type="PATRIC" id="fig|86105.3.peg.1210"/>
<keyword evidence="8" id="KW-1185">Reference proteome</keyword>
<comment type="caution">
    <text evidence="7">The sequence shown here is derived from an EMBL/GenBank/DDBJ whole genome shotgun (WGS) entry which is preliminary data.</text>
</comment>
<feature type="binding site" evidence="6">
    <location>
        <position position="57"/>
    </location>
    <ligand>
        <name>NAD(+)</name>
        <dbReference type="ChEBI" id="CHEBI:57540"/>
    </ligand>
</feature>
<dbReference type="InterPro" id="IPR002504">
    <property type="entry name" value="NADK"/>
</dbReference>